<dbReference type="Pfam" id="PF00122">
    <property type="entry name" value="E1-E2_ATPase"/>
    <property type="match status" value="1"/>
</dbReference>
<organism evidence="10 11">
    <name type="scientific">Microvenator marinus</name>
    <dbReference type="NCBI Taxonomy" id="2600177"/>
    <lineage>
        <taxon>Bacteria</taxon>
        <taxon>Deltaproteobacteria</taxon>
        <taxon>Bradymonadales</taxon>
        <taxon>Microvenatoraceae</taxon>
        <taxon>Microvenator</taxon>
    </lineage>
</organism>
<dbReference type="PRINTS" id="PR00119">
    <property type="entry name" value="CATATPASE"/>
</dbReference>
<dbReference type="PANTHER" id="PTHR48085:SF5">
    <property type="entry name" value="CADMIUM_ZINC-TRANSPORTING ATPASE HMA4-RELATED"/>
    <property type="match status" value="1"/>
</dbReference>
<dbReference type="GO" id="GO:0046872">
    <property type="term" value="F:metal ion binding"/>
    <property type="evidence" value="ECO:0007669"/>
    <property type="project" value="UniProtKB-KW"/>
</dbReference>
<dbReference type="PRINTS" id="PR00120">
    <property type="entry name" value="HATPASE"/>
</dbReference>
<keyword evidence="4 8" id="KW-0479">Metal-binding</keyword>
<keyword evidence="11" id="KW-1185">Reference proteome</keyword>
<name>A0A5B8XTV7_9DELT</name>
<dbReference type="InterPro" id="IPR051014">
    <property type="entry name" value="Cation_Transport_ATPase_IB"/>
</dbReference>
<evidence type="ECO:0000256" key="4">
    <source>
        <dbReference type="ARBA" id="ARBA00022723"/>
    </source>
</evidence>
<keyword evidence="8" id="KW-1003">Cell membrane</keyword>
<dbReference type="InterPro" id="IPR018303">
    <property type="entry name" value="ATPase_P-typ_P_site"/>
</dbReference>
<evidence type="ECO:0000256" key="7">
    <source>
        <dbReference type="ARBA" id="ARBA00023136"/>
    </source>
</evidence>
<keyword evidence="8" id="KW-0547">Nucleotide-binding</keyword>
<dbReference type="SUPFAM" id="SSF81653">
    <property type="entry name" value="Calcium ATPase, transduction domain A"/>
    <property type="match status" value="1"/>
</dbReference>
<evidence type="ECO:0000256" key="3">
    <source>
        <dbReference type="ARBA" id="ARBA00022692"/>
    </source>
</evidence>
<comment type="similarity">
    <text evidence="2 8">Belongs to the cation transport ATPase (P-type) (TC 3.A.3) family. Type IB subfamily.</text>
</comment>
<dbReference type="AlphaFoldDB" id="A0A5B8XTV7"/>
<keyword evidence="8" id="KW-0067">ATP-binding</keyword>
<dbReference type="InterPro" id="IPR036412">
    <property type="entry name" value="HAD-like_sf"/>
</dbReference>
<feature type="transmembrane region" description="Helical" evidence="8">
    <location>
        <begin position="45"/>
        <end position="63"/>
    </location>
</feature>
<keyword evidence="6 8" id="KW-1133">Transmembrane helix</keyword>
<dbReference type="GO" id="GO:0015086">
    <property type="term" value="F:cadmium ion transmembrane transporter activity"/>
    <property type="evidence" value="ECO:0007669"/>
    <property type="project" value="TreeGrafter"/>
</dbReference>
<evidence type="ECO:0000256" key="5">
    <source>
        <dbReference type="ARBA" id="ARBA00022967"/>
    </source>
</evidence>
<proteinExistence type="inferred from homology"/>
<dbReference type="EC" id="3.6.3.3" evidence="10"/>
<comment type="subcellular location">
    <subcellularLocation>
        <location evidence="8">Cell membrane</location>
    </subcellularLocation>
    <subcellularLocation>
        <location evidence="1">Membrane</location>
    </subcellularLocation>
</comment>
<evidence type="ECO:0000259" key="9">
    <source>
        <dbReference type="Pfam" id="PF00122"/>
    </source>
</evidence>
<dbReference type="OrthoDB" id="9763278at2"/>
<feature type="transmembrane region" description="Helical" evidence="8">
    <location>
        <begin position="265"/>
        <end position="293"/>
    </location>
</feature>
<dbReference type="InterPro" id="IPR027256">
    <property type="entry name" value="P-typ_ATPase_IB"/>
</dbReference>
<dbReference type="EMBL" id="CP042467">
    <property type="protein sequence ID" value="QED29005.1"/>
    <property type="molecule type" value="Genomic_DNA"/>
</dbReference>
<dbReference type="GO" id="GO:0005886">
    <property type="term" value="C:plasma membrane"/>
    <property type="evidence" value="ECO:0007669"/>
    <property type="project" value="UniProtKB-SubCell"/>
</dbReference>
<feature type="transmembrane region" description="Helical" evidence="8">
    <location>
        <begin position="240"/>
        <end position="259"/>
    </location>
</feature>
<evidence type="ECO:0000256" key="2">
    <source>
        <dbReference type="ARBA" id="ARBA00006024"/>
    </source>
</evidence>
<dbReference type="GO" id="GO:0005524">
    <property type="term" value="F:ATP binding"/>
    <property type="evidence" value="ECO:0007669"/>
    <property type="project" value="UniProtKB-UniRule"/>
</dbReference>
<gene>
    <name evidence="10" type="primary">cadA</name>
    <name evidence="10" type="ORF">FRD01_17520</name>
</gene>
<dbReference type="Gene3D" id="3.40.50.1000">
    <property type="entry name" value="HAD superfamily/HAD-like"/>
    <property type="match status" value="1"/>
</dbReference>
<dbReference type="GO" id="GO:0016887">
    <property type="term" value="F:ATP hydrolysis activity"/>
    <property type="evidence" value="ECO:0007669"/>
    <property type="project" value="InterPro"/>
</dbReference>
<dbReference type="SUPFAM" id="SSF81665">
    <property type="entry name" value="Calcium ATPase, transmembrane domain M"/>
    <property type="match status" value="1"/>
</dbReference>
<sequence length="619" mass="66142">MSQPTQSNHERQWLTQETLIAGFALLGIAIHLVMRFVLESPHMDWPVLVVLIVGGIPLVWELLGQLKKLDFGADWLAGIAIVTAAILGEYLAGAIIVLMLSGGEALERYAAGRASSVLEALARRVPSIAHRLEGGVPVEVELSSIKIGDELVVMPHEICPVDGVVVEGHGVMDESFLTGEPYLLPKAPGSMVISGAVNSDDALTIRVEKLPEDSRYAQIMKVMRESEQKRPQIRRLADQLGAWYTPLAVGVGAAAWAFSGEPGRFLAVIVVATPCPLLIGIPVALIGSISVAARRGIIIKDPRVLEQVGECRTLIIDKTGTLTSGKPALTEIDGVLADSRVLQLAASVEKYSKHPLSQAILDAAKSRGVALVAASSISERPGQGLTGEVGGAHVRITSRNKLVKSEHPDVGQIPPVQSGLECVVLVDESYAATFRFHDQPRAEGRSFIQHLEPKHHFEKVMLVSGDRQGEVDYLAKIMGIEDVYAEQSPEEKVEIVKAQTAHSKTLFVGDGINDAPAMTQATVGIAFGQTHEITAEAAGAVLLDPSLRKLDELIHIGQRMRKIGLETAIGGMVLSMVGMGFAAVGLLPAVAGAVMQEVIDLLAVLNALRTSRPKNLSDM</sequence>
<dbReference type="PROSITE" id="PS00154">
    <property type="entry name" value="ATPASE_E1_E2"/>
    <property type="match status" value="1"/>
</dbReference>
<feature type="transmembrane region" description="Helical" evidence="8">
    <location>
        <begin position="75"/>
        <end position="100"/>
    </location>
</feature>
<feature type="transmembrane region" description="Helical" evidence="8">
    <location>
        <begin position="20"/>
        <end position="38"/>
    </location>
</feature>
<dbReference type="SUPFAM" id="SSF56784">
    <property type="entry name" value="HAD-like"/>
    <property type="match status" value="1"/>
</dbReference>
<dbReference type="Proteomes" id="UP000321595">
    <property type="component" value="Chromosome"/>
</dbReference>
<dbReference type="Gene3D" id="2.70.150.10">
    <property type="entry name" value="Calcium-transporting ATPase, cytoplasmic transduction domain A"/>
    <property type="match status" value="1"/>
</dbReference>
<dbReference type="InterPro" id="IPR023214">
    <property type="entry name" value="HAD_sf"/>
</dbReference>
<dbReference type="Gene3D" id="3.40.1110.10">
    <property type="entry name" value="Calcium-transporting ATPase, cytoplasmic domain N"/>
    <property type="match status" value="1"/>
</dbReference>
<keyword evidence="5" id="KW-1278">Translocase</keyword>
<evidence type="ECO:0000256" key="1">
    <source>
        <dbReference type="ARBA" id="ARBA00004370"/>
    </source>
</evidence>
<evidence type="ECO:0000313" key="11">
    <source>
        <dbReference type="Proteomes" id="UP000321595"/>
    </source>
</evidence>
<dbReference type="InterPro" id="IPR059000">
    <property type="entry name" value="ATPase_P-type_domA"/>
</dbReference>
<dbReference type="NCBIfam" id="TIGR01525">
    <property type="entry name" value="ATPase-IB_hvy"/>
    <property type="match status" value="1"/>
</dbReference>
<dbReference type="InterPro" id="IPR001757">
    <property type="entry name" value="P_typ_ATPase"/>
</dbReference>
<dbReference type="RefSeq" id="WP_146961933.1">
    <property type="nucleotide sequence ID" value="NZ_CP042467.1"/>
</dbReference>
<dbReference type="Pfam" id="PF00702">
    <property type="entry name" value="Hydrolase"/>
    <property type="match status" value="1"/>
</dbReference>
<dbReference type="InterPro" id="IPR044492">
    <property type="entry name" value="P_typ_ATPase_HD_dom"/>
</dbReference>
<keyword evidence="10" id="KW-0378">Hydrolase</keyword>
<dbReference type="SFLD" id="SFLDG00002">
    <property type="entry name" value="C1.7:_P-type_atpase_like"/>
    <property type="match status" value="1"/>
</dbReference>
<dbReference type="SFLD" id="SFLDF00027">
    <property type="entry name" value="p-type_atpase"/>
    <property type="match status" value="1"/>
</dbReference>
<feature type="transmembrane region" description="Helical" evidence="8">
    <location>
        <begin position="563"/>
        <end position="583"/>
    </location>
</feature>
<dbReference type="KEGG" id="bbae:FRD01_17520"/>
<dbReference type="InterPro" id="IPR008250">
    <property type="entry name" value="ATPase_P-typ_transduc_dom_A_sf"/>
</dbReference>
<feature type="domain" description="P-type ATPase A" evidence="9">
    <location>
        <begin position="125"/>
        <end position="223"/>
    </location>
</feature>
<evidence type="ECO:0000313" key="10">
    <source>
        <dbReference type="EMBL" id="QED29005.1"/>
    </source>
</evidence>
<keyword evidence="7 8" id="KW-0472">Membrane</keyword>
<dbReference type="InterPro" id="IPR023299">
    <property type="entry name" value="ATPase_P-typ_cyto_dom_N"/>
</dbReference>
<dbReference type="GO" id="GO:0019829">
    <property type="term" value="F:ATPase-coupled monoatomic cation transmembrane transporter activity"/>
    <property type="evidence" value="ECO:0007669"/>
    <property type="project" value="InterPro"/>
</dbReference>
<dbReference type="PANTHER" id="PTHR48085">
    <property type="entry name" value="CADMIUM/ZINC-TRANSPORTING ATPASE HMA2-RELATED"/>
    <property type="match status" value="1"/>
</dbReference>
<evidence type="ECO:0000256" key="6">
    <source>
        <dbReference type="ARBA" id="ARBA00022989"/>
    </source>
</evidence>
<reference evidence="10 11" key="1">
    <citation type="submission" date="2019-08" db="EMBL/GenBank/DDBJ databases">
        <authorList>
            <person name="Liang Q."/>
        </authorList>
    </citation>
    <scope>NUCLEOTIDE SEQUENCE [LARGE SCALE GENOMIC DNA]</scope>
    <source>
        <strain evidence="10 11">V1718</strain>
    </source>
</reference>
<protein>
    <submittedName>
        <fullName evidence="10">Cadmium-translocating P-type ATPase</fullName>
        <ecNumber evidence="10">3.6.3.3</ecNumber>
    </submittedName>
</protein>
<dbReference type="NCBIfam" id="TIGR01512">
    <property type="entry name" value="ATPase-IB2_Cd"/>
    <property type="match status" value="1"/>
</dbReference>
<dbReference type="NCBIfam" id="TIGR01494">
    <property type="entry name" value="ATPase_P-type"/>
    <property type="match status" value="1"/>
</dbReference>
<accession>A0A5B8XTV7</accession>
<dbReference type="InterPro" id="IPR023298">
    <property type="entry name" value="ATPase_P-typ_TM_dom_sf"/>
</dbReference>
<evidence type="ECO:0000256" key="8">
    <source>
        <dbReference type="RuleBase" id="RU362081"/>
    </source>
</evidence>
<dbReference type="SFLD" id="SFLDS00003">
    <property type="entry name" value="Haloacid_Dehalogenase"/>
    <property type="match status" value="1"/>
</dbReference>
<keyword evidence="3 8" id="KW-0812">Transmembrane</keyword>